<gene>
    <name evidence="3" type="ordered locus">SCATT_35120</name>
</gene>
<keyword evidence="1" id="KW-0233">DNA recombination</keyword>
<evidence type="ECO:0000259" key="2">
    <source>
        <dbReference type="PROSITE" id="PS51898"/>
    </source>
</evidence>
<dbReference type="AlphaFoldDB" id="F8JXJ4"/>
<dbReference type="InterPro" id="IPR050090">
    <property type="entry name" value="Tyrosine_recombinase_XerCD"/>
</dbReference>
<dbReference type="InterPro" id="IPR002104">
    <property type="entry name" value="Integrase_catalytic"/>
</dbReference>
<dbReference type="PATRIC" id="fig|1003195.11.peg.4989"/>
<dbReference type="KEGG" id="sct:SCAT_3524"/>
<dbReference type="OrthoDB" id="3773913at2"/>
<organism evidence="3 4">
    <name type="scientific">Streptantibioticus cattleyicolor (strain ATCC 35852 / DSM 46488 / JCM 4925 / NBRC 14057 / NRRL 8057)</name>
    <name type="common">Streptomyces cattleya</name>
    <dbReference type="NCBI Taxonomy" id="1003195"/>
    <lineage>
        <taxon>Bacteria</taxon>
        <taxon>Bacillati</taxon>
        <taxon>Actinomycetota</taxon>
        <taxon>Actinomycetes</taxon>
        <taxon>Kitasatosporales</taxon>
        <taxon>Streptomycetaceae</taxon>
        <taxon>Streptantibioticus</taxon>
    </lineage>
</organism>
<dbReference type="eggNOG" id="COG0582">
    <property type="taxonomic scope" value="Bacteria"/>
</dbReference>
<reference evidence="4" key="1">
    <citation type="submission" date="2011-12" db="EMBL/GenBank/DDBJ databases">
        <title>Complete genome sequence of Streptomyces cattleya strain DSM 46488.</title>
        <authorList>
            <person name="Ou H.-Y."/>
            <person name="Li P."/>
            <person name="Zhao C."/>
            <person name="O'Hagan D."/>
            <person name="Deng Z."/>
        </authorList>
    </citation>
    <scope>NUCLEOTIDE SEQUENCE [LARGE SCALE GENOMIC DNA]</scope>
    <source>
        <strain evidence="4">ATCC 35852 / DSM 46488 / JCM 4925 / NBRC 14057 / NRRL 8057</strain>
    </source>
</reference>
<dbReference type="EMBL" id="CP003219">
    <property type="protein sequence ID" value="AEW95883.1"/>
    <property type="molecule type" value="Genomic_DNA"/>
</dbReference>
<dbReference type="InterPro" id="IPR011010">
    <property type="entry name" value="DNA_brk_join_enz"/>
</dbReference>
<dbReference type="SUPFAM" id="SSF56349">
    <property type="entry name" value="DNA breaking-rejoining enzymes"/>
    <property type="match status" value="1"/>
</dbReference>
<feature type="domain" description="Tyr recombinase" evidence="2">
    <location>
        <begin position="232"/>
        <end position="446"/>
    </location>
</feature>
<keyword evidence="4" id="KW-1185">Reference proteome</keyword>
<proteinExistence type="predicted"/>
<evidence type="ECO:0000256" key="1">
    <source>
        <dbReference type="ARBA" id="ARBA00023172"/>
    </source>
</evidence>
<accession>F8JXJ4</accession>
<protein>
    <submittedName>
        <fullName evidence="3">Integrase family protein</fullName>
    </submittedName>
</protein>
<dbReference type="GO" id="GO:0006310">
    <property type="term" value="P:DNA recombination"/>
    <property type="evidence" value="ECO:0007669"/>
    <property type="project" value="UniProtKB-KW"/>
</dbReference>
<dbReference type="Gene3D" id="1.10.443.10">
    <property type="entry name" value="Intergrase catalytic core"/>
    <property type="match status" value="1"/>
</dbReference>
<dbReference type="PROSITE" id="PS51898">
    <property type="entry name" value="TYR_RECOMBINASE"/>
    <property type="match status" value="1"/>
</dbReference>
<dbReference type="Proteomes" id="UP000007842">
    <property type="component" value="Chromosome"/>
</dbReference>
<dbReference type="GO" id="GO:0015074">
    <property type="term" value="P:DNA integration"/>
    <property type="evidence" value="ECO:0007669"/>
    <property type="project" value="InterPro"/>
</dbReference>
<evidence type="ECO:0000313" key="4">
    <source>
        <dbReference type="Proteomes" id="UP000007842"/>
    </source>
</evidence>
<dbReference type="RefSeq" id="WP_014144245.1">
    <property type="nucleotide sequence ID" value="NC_016111.1"/>
</dbReference>
<dbReference type="GO" id="GO:0003677">
    <property type="term" value="F:DNA binding"/>
    <property type="evidence" value="ECO:0007669"/>
    <property type="project" value="InterPro"/>
</dbReference>
<name>F8JXJ4_STREN</name>
<dbReference type="InterPro" id="IPR013762">
    <property type="entry name" value="Integrase-like_cat_sf"/>
</dbReference>
<dbReference type="PANTHER" id="PTHR30349:SF64">
    <property type="entry name" value="PROPHAGE INTEGRASE INTD-RELATED"/>
    <property type="match status" value="1"/>
</dbReference>
<evidence type="ECO:0000313" key="3">
    <source>
        <dbReference type="EMBL" id="AEW95883.1"/>
    </source>
</evidence>
<accession>G8WUJ4</accession>
<dbReference type="HOGENOM" id="CLU_048112_0_0_11"/>
<dbReference type="STRING" id="1003195.SCATT_35120"/>
<sequence length="470" mass="52552">MPFTYDVRVYSIETRRDRPKPYRVRWVVGPQKHSKSYTVKAQADGRRSELMSALRKGEQFDVETGLPASELRALNGSVTWYEHTRAYVDRRWDRLPAKSRRNDADALATITPVLVKTTAGRPAPQVLRRALYSWAYNKSRWDKEPPAEVADALRWVEENSVAISTLEDPETLRTALDALSTLLDGSTAAGRTARRKRACLSDVLGLAVERRYFTVPVNPLTTVKWTAPKSTEEVDPASVANPRQVRELLEAVRAQGERGAHLEAFFGCLYYAAMRPAEAVGLKASQCHLPKHGWGHLTLRGGIVHAGHDWTDDNRAHQERHLKARAARDSRVVPIPPHFVSMLRWHVERYGAAPDGRLFRTNRGGVIQDTGYGEVWAEARSAALSPSEVASPLARRPYDLRCAGVSFWLFSGVDPMEVARRAGHSVAVLLRVYAKVLAQAQDRANRQIEAGLREWHSEGVSPGGHLGDTR</sequence>
<dbReference type="PANTHER" id="PTHR30349">
    <property type="entry name" value="PHAGE INTEGRASE-RELATED"/>
    <property type="match status" value="1"/>
</dbReference>
<dbReference type="KEGG" id="scy:SCATT_35120"/>